<gene>
    <name evidence="3" type="ORF">METZ01_LOCUS178778</name>
</gene>
<sequence length="403" mass="45152">MNTHRFSIRTLLLGNTAVILVISGILFLFSDFLGVFELKTVDGRFHFRNNLNKNPVFSSEIIHINIDNLSKQSSGLDIWPKEYFAELLDKLSWDEPEVIAWDIMFVRSNDTLGNQALADAVVKAGNIISPYLLQFHEAETVLSLEERELINDVFGFDLNPTVETGNIPSAKDYHYIPLLDLAEQSAGLGFVNMEPDMDGIIRRIPIVAEFNGSLAPSFFFQTLCSYLDYELENVEVINASRLILHHFPDKEKGTKRDLTIPLDGNGNILVNYAGKINVKNYPNSYGAWEVLQLDSPPGGLAGKLVILSDVSSVSKDLSPIPIEPMFPRSYIISNAINTVLAGEFIREMSRIFLPFIVVILSLFLIFVCVKMDIFRFGIITIGLIGLYICTAFAFFLFIGLIIP</sequence>
<keyword evidence="1" id="KW-0812">Transmembrane</keyword>
<name>A0A382CJA7_9ZZZZ</name>
<dbReference type="EMBL" id="UINC01034689">
    <property type="protein sequence ID" value="SVB25924.1"/>
    <property type="molecule type" value="Genomic_DNA"/>
</dbReference>
<evidence type="ECO:0000256" key="1">
    <source>
        <dbReference type="SAM" id="Phobius"/>
    </source>
</evidence>
<proteinExistence type="predicted"/>
<reference evidence="3" key="1">
    <citation type="submission" date="2018-05" db="EMBL/GenBank/DDBJ databases">
        <authorList>
            <person name="Lanie J.A."/>
            <person name="Ng W.-L."/>
            <person name="Kazmierczak K.M."/>
            <person name="Andrzejewski T.M."/>
            <person name="Davidsen T.M."/>
            <person name="Wayne K.J."/>
            <person name="Tettelin H."/>
            <person name="Glass J.I."/>
            <person name="Rusch D."/>
            <person name="Podicherti R."/>
            <person name="Tsui H.-C.T."/>
            <person name="Winkler M.E."/>
        </authorList>
    </citation>
    <scope>NUCLEOTIDE SEQUENCE</scope>
</reference>
<keyword evidence="1" id="KW-0472">Membrane</keyword>
<dbReference type="SMART" id="SM01080">
    <property type="entry name" value="CHASE2"/>
    <property type="match status" value="1"/>
</dbReference>
<feature type="non-terminal residue" evidence="3">
    <location>
        <position position="403"/>
    </location>
</feature>
<evidence type="ECO:0000313" key="3">
    <source>
        <dbReference type="EMBL" id="SVB25924.1"/>
    </source>
</evidence>
<organism evidence="3">
    <name type="scientific">marine metagenome</name>
    <dbReference type="NCBI Taxonomy" id="408172"/>
    <lineage>
        <taxon>unclassified sequences</taxon>
        <taxon>metagenomes</taxon>
        <taxon>ecological metagenomes</taxon>
    </lineage>
</organism>
<accession>A0A382CJA7</accession>
<feature type="domain" description="CHASE2" evidence="2">
    <location>
        <begin position="33"/>
        <end position="368"/>
    </location>
</feature>
<dbReference type="Pfam" id="PF05226">
    <property type="entry name" value="CHASE2"/>
    <property type="match status" value="1"/>
</dbReference>
<dbReference type="InterPro" id="IPR007890">
    <property type="entry name" value="CHASE2"/>
</dbReference>
<dbReference type="AlphaFoldDB" id="A0A382CJA7"/>
<evidence type="ECO:0000259" key="2">
    <source>
        <dbReference type="SMART" id="SM01080"/>
    </source>
</evidence>
<protein>
    <recommendedName>
        <fullName evidence="2">CHASE2 domain-containing protein</fullName>
    </recommendedName>
</protein>
<keyword evidence="1" id="KW-1133">Transmembrane helix</keyword>
<feature type="transmembrane region" description="Helical" evidence="1">
    <location>
        <begin position="12"/>
        <end position="36"/>
    </location>
</feature>
<feature type="transmembrane region" description="Helical" evidence="1">
    <location>
        <begin position="351"/>
        <end position="369"/>
    </location>
</feature>
<feature type="transmembrane region" description="Helical" evidence="1">
    <location>
        <begin position="376"/>
        <end position="402"/>
    </location>
</feature>